<dbReference type="Gene3D" id="3.40.430.10">
    <property type="entry name" value="Dihydrofolate Reductase, subunit A"/>
    <property type="match status" value="1"/>
</dbReference>
<dbReference type="GO" id="GO:0070401">
    <property type="term" value="F:NADP+ binding"/>
    <property type="evidence" value="ECO:0007669"/>
    <property type="project" value="UniProtKB-ARBA"/>
</dbReference>
<organism evidence="11 12">
    <name type="scientific">Stutzerimonas stutzeri (strain A1501)</name>
    <name type="common">Pseudomonas stutzeri</name>
    <dbReference type="NCBI Taxonomy" id="379731"/>
    <lineage>
        <taxon>Bacteria</taxon>
        <taxon>Pseudomonadati</taxon>
        <taxon>Pseudomonadota</taxon>
        <taxon>Gammaproteobacteria</taxon>
        <taxon>Pseudomonadales</taxon>
        <taxon>Pseudomonadaceae</taxon>
        <taxon>Stutzerimonas</taxon>
    </lineage>
</organism>
<evidence type="ECO:0000256" key="4">
    <source>
        <dbReference type="ARBA" id="ARBA00022563"/>
    </source>
</evidence>
<evidence type="ECO:0000256" key="9">
    <source>
        <dbReference type="SAM" id="MobiDB-lite"/>
    </source>
</evidence>
<evidence type="ECO:0000313" key="12">
    <source>
        <dbReference type="Proteomes" id="UP000000233"/>
    </source>
</evidence>
<dbReference type="SUPFAM" id="SSF53597">
    <property type="entry name" value="Dihydrofolate reductase-like"/>
    <property type="match status" value="1"/>
</dbReference>
<reference evidence="11 12" key="1">
    <citation type="journal article" date="2008" name="Proc. Natl. Acad. Sci. U.S.A.">
        <title>Nitrogen fixation island and rhizosphere competence traits in the genome of root-associated Pseudomonas stutzeri A1501.</title>
        <authorList>
            <person name="Yan Y."/>
            <person name="Yang J."/>
            <person name="Dou Y."/>
            <person name="Chen M."/>
            <person name="Ping S."/>
            <person name="Peng J."/>
            <person name="Lu W."/>
            <person name="Zhang W."/>
            <person name="Yao Z."/>
            <person name="Li H."/>
            <person name="Liu W."/>
            <person name="He S."/>
            <person name="Geng L."/>
            <person name="Zhang X."/>
            <person name="Yang F."/>
            <person name="Yu H."/>
            <person name="Zhan Y."/>
            <person name="Li D."/>
            <person name="Lin Z."/>
            <person name="Wang Y."/>
            <person name="Elmerich C."/>
            <person name="Lin M."/>
            <person name="Jin Q."/>
        </authorList>
    </citation>
    <scope>NUCLEOTIDE SEQUENCE [LARGE SCALE GENOMIC DNA]</scope>
    <source>
        <strain evidence="11 12">A1501</strain>
    </source>
</reference>
<gene>
    <name evidence="11" type="primary">folA</name>
    <name evidence="11" type="ordered locus">PST_4017</name>
</gene>
<dbReference type="Proteomes" id="UP000000233">
    <property type="component" value="Chromosome"/>
</dbReference>
<comment type="pathway">
    <text evidence="1">Cofactor biosynthesis; tetrahydrofolate biosynthesis; 5,6,7,8-tetrahydrofolate from 7,8-dihydrofolate: step 1/1.</text>
</comment>
<dbReference type="FunFam" id="3.40.430.10:FF:000001">
    <property type="entry name" value="Dihydrofolate reductase"/>
    <property type="match status" value="1"/>
</dbReference>
<dbReference type="PROSITE" id="PS51330">
    <property type="entry name" value="DHFR_2"/>
    <property type="match status" value="1"/>
</dbReference>
<name>A4VRN9_STUS1</name>
<dbReference type="HOGENOM" id="CLU_043966_5_0_6"/>
<evidence type="ECO:0000256" key="5">
    <source>
        <dbReference type="ARBA" id="ARBA00022857"/>
    </source>
</evidence>
<keyword evidence="6" id="KW-0560">Oxidoreductase</keyword>
<evidence type="ECO:0000256" key="3">
    <source>
        <dbReference type="ARBA" id="ARBA00012856"/>
    </source>
</evidence>
<dbReference type="InterPro" id="IPR001796">
    <property type="entry name" value="DHFR_dom"/>
</dbReference>
<evidence type="ECO:0000259" key="10">
    <source>
        <dbReference type="PROSITE" id="PS51330"/>
    </source>
</evidence>
<dbReference type="PANTHER" id="PTHR48069">
    <property type="entry name" value="DIHYDROFOLATE REDUCTASE"/>
    <property type="match status" value="1"/>
</dbReference>
<dbReference type="CDD" id="cd00209">
    <property type="entry name" value="DHFR"/>
    <property type="match status" value="1"/>
</dbReference>
<dbReference type="InterPro" id="IPR017925">
    <property type="entry name" value="DHFR_CS"/>
</dbReference>
<proteinExistence type="inferred from homology"/>
<comment type="function">
    <text evidence="7">Key enzyme in folate metabolism. Catalyzes an essential reaction for de novo glycine and purine synthesis, and for DNA precursor synthesis.</text>
</comment>
<dbReference type="KEGG" id="psa:PST_4017"/>
<evidence type="ECO:0000256" key="1">
    <source>
        <dbReference type="ARBA" id="ARBA00004903"/>
    </source>
</evidence>
<evidence type="ECO:0000313" key="11">
    <source>
        <dbReference type="EMBL" id="ABP81640.1"/>
    </source>
</evidence>
<dbReference type="GO" id="GO:0004146">
    <property type="term" value="F:dihydrofolate reductase activity"/>
    <property type="evidence" value="ECO:0007669"/>
    <property type="project" value="UniProtKB-EC"/>
</dbReference>
<feature type="region of interest" description="Disordered" evidence="9">
    <location>
        <begin position="226"/>
        <end position="246"/>
    </location>
</feature>
<dbReference type="EC" id="1.5.1.3" evidence="3"/>
<dbReference type="AlphaFoldDB" id="A4VRN9"/>
<keyword evidence="5" id="KW-0521">NADP</keyword>
<dbReference type="GO" id="GO:0046654">
    <property type="term" value="P:tetrahydrofolate biosynthetic process"/>
    <property type="evidence" value="ECO:0007669"/>
    <property type="project" value="UniProtKB-UniPathway"/>
</dbReference>
<evidence type="ECO:0000256" key="6">
    <source>
        <dbReference type="ARBA" id="ARBA00023002"/>
    </source>
</evidence>
<dbReference type="InterPro" id="IPR012259">
    <property type="entry name" value="DHFR"/>
</dbReference>
<evidence type="ECO:0000256" key="7">
    <source>
        <dbReference type="ARBA" id="ARBA00025067"/>
    </source>
</evidence>
<sequence>MSQRRREAVVLRAISASPRFGCHSLRHLHDRTLTLRCPLRCKTVKPTNGWRCDSCLPQCVQHRCRKTRPSDILAAMNQTRLPLAMIAALAERHVIGRDNIMPWHLPADLRHFKAMTLGKPIIMGRKTWDSLGRPLPGRLNLVVSRQADLQLDGAETFTDLDAALVRAEQWAREQGVDELMLIGGAQLYAQALGQAQRLYLTRIDAQPEGDAFFPVFDEHEWQCIDSQPHPAEGEAPAYRFETWQRR</sequence>
<comment type="similarity">
    <text evidence="2 8">Belongs to the dihydrofolate reductase family.</text>
</comment>
<dbReference type="GO" id="GO:0046452">
    <property type="term" value="P:dihydrofolate metabolic process"/>
    <property type="evidence" value="ECO:0007669"/>
    <property type="project" value="TreeGrafter"/>
</dbReference>
<dbReference type="GO" id="GO:0005829">
    <property type="term" value="C:cytosol"/>
    <property type="evidence" value="ECO:0007669"/>
    <property type="project" value="TreeGrafter"/>
</dbReference>
<feature type="domain" description="DHFR" evidence="10">
    <location>
        <begin position="82"/>
        <end position="245"/>
    </location>
</feature>
<dbReference type="InterPro" id="IPR024072">
    <property type="entry name" value="DHFR-like_dom_sf"/>
</dbReference>
<dbReference type="GO" id="GO:0046655">
    <property type="term" value="P:folic acid metabolic process"/>
    <property type="evidence" value="ECO:0007669"/>
    <property type="project" value="TreeGrafter"/>
</dbReference>
<dbReference type="EMBL" id="CP000304">
    <property type="protein sequence ID" value="ABP81640.1"/>
    <property type="molecule type" value="Genomic_DNA"/>
</dbReference>
<keyword evidence="4" id="KW-0554">One-carbon metabolism</keyword>
<accession>A4VRN9</accession>
<dbReference type="UniPathway" id="UPA00077">
    <property type="reaction ID" value="UER00158"/>
</dbReference>
<dbReference type="Pfam" id="PF00186">
    <property type="entry name" value="DHFR_1"/>
    <property type="match status" value="1"/>
</dbReference>
<dbReference type="PANTHER" id="PTHR48069:SF3">
    <property type="entry name" value="DIHYDROFOLATE REDUCTASE"/>
    <property type="match status" value="1"/>
</dbReference>
<dbReference type="PRINTS" id="PR00070">
    <property type="entry name" value="DHFR"/>
</dbReference>
<dbReference type="PROSITE" id="PS00075">
    <property type="entry name" value="DHFR_1"/>
    <property type="match status" value="1"/>
</dbReference>
<dbReference type="eggNOG" id="COG0262">
    <property type="taxonomic scope" value="Bacteria"/>
</dbReference>
<evidence type="ECO:0000256" key="8">
    <source>
        <dbReference type="RuleBase" id="RU004474"/>
    </source>
</evidence>
<dbReference type="GO" id="GO:0006730">
    <property type="term" value="P:one-carbon metabolic process"/>
    <property type="evidence" value="ECO:0007669"/>
    <property type="project" value="UniProtKB-KW"/>
</dbReference>
<evidence type="ECO:0000256" key="2">
    <source>
        <dbReference type="ARBA" id="ARBA00009539"/>
    </source>
</evidence>
<protein>
    <recommendedName>
        <fullName evidence="3">dihydrofolate reductase</fullName>
        <ecNumber evidence="3">1.5.1.3</ecNumber>
    </recommendedName>
</protein>
<keyword evidence="12" id="KW-1185">Reference proteome</keyword>